<evidence type="ECO:0000313" key="2">
    <source>
        <dbReference type="EMBL" id="TGV01557.1"/>
    </source>
</evidence>
<feature type="transmembrane region" description="Helical" evidence="1">
    <location>
        <begin position="105"/>
        <end position="126"/>
    </location>
</feature>
<keyword evidence="1" id="KW-0812">Transmembrane</keyword>
<feature type="transmembrane region" description="Helical" evidence="1">
    <location>
        <begin position="9"/>
        <end position="31"/>
    </location>
</feature>
<dbReference type="RefSeq" id="WP_135877985.1">
    <property type="nucleotide sequence ID" value="NZ_SRSO01000022.1"/>
</dbReference>
<proteinExistence type="predicted"/>
<evidence type="ECO:0000313" key="3">
    <source>
        <dbReference type="Proteomes" id="UP000307602"/>
    </source>
</evidence>
<dbReference type="EMBL" id="SRSO01000022">
    <property type="protein sequence ID" value="TGV01557.1"/>
    <property type="molecule type" value="Genomic_DNA"/>
</dbReference>
<keyword evidence="1" id="KW-0472">Membrane</keyword>
<feature type="transmembrane region" description="Helical" evidence="1">
    <location>
        <begin position="37"/>
        <end position="68"/>
    </location>
</feature>
<keyword evidence="3" id="KW-1185">Reference proteome</keyword>
<gene>
    <name evidence="2" type="ORF">EM932_14850</name>
</gene>
<accession>A0A4S1DU72</accession>
<sequence length="290" mass="33671">MKLNRVNNVFIIFGIYFVVFLECYSLLPLFFDVFTSVYVILISLLIIGFGYIAHIHFSIIMLGCLLSFSNEIAFHLNTQIWAIIVIISLILFRALGNYYNYLLPVLAKFNFLVFSVLSTFLLYVVLENIYNFKKDFSGILLVKPTSIPLIFLYVLNSLGPYLGVKYEFSFAMFSNLKYNCQNHFIIKRPLLKMKVRYFEIKKIKGVPDSILVNFLKDYKVCHYNIGYLMDVCNIIVKSEDFKNFKIIGAYTDSNELVTIDRYSLLKLSLTEKLGIFPFQISKSDLYTIPA</sequence>
<comment type="caution">
    <text evidence="2">The sequence shown here is derived from an EMBL/GenBank/DDBJ whole genome shotgun (WGS) entry which is preliminary data.</text>
</comment>
<feature type="transmembrane region" description="Helical" evidence="1">
    <location>
        <begin position="80"/>
        <end position="99"/>
    </location>
</feature>
<dbReference type="OrthoDB" id="9785438at2"/>
<dbReference type="AlphaFoldDB" id="A0A4S1DU72"/>
<name>A0A4S1DU72_9FLAO</name>
<protein>
    <submittedName>
        <fullName evidence="2">Uncharacterized protein</fullName>
    </submittedName>
</protein>
<feature type="transmembrane region" description="Helical" evidence="1">
    <location>
        <begin position="138"/>
        <end position="155"/>
    </location>
</feature>
<reference evidence="2 3" key="1">
    <citation type="submission" date="2019-04" db="EMBL/GenBank/DDBJ databases">
        <authorList>
            <person name="Liu A."/>
        </authorList>
    </citation>
    <scope>NUCLEOTIDE SEQUENCE [LARGE SCALE GENOMIC DNA]</scope>
    <source>
        <strain evidence="2 3">RZ03</strain>
    </source>
</reference>
<evidence type="ECO:0000256" key="1">
    <source>
        <dbReference type="SAM" id="Phobius"/>
    </source>
</evidence>
<dbReference type="Proteomes" id="UP000307602">
    <property type="component" value="Unassembled WGS sequence"/>
</dbReference>
<organism evidence="2 3">
    <name type="scientific">Flavivirga rizhaonensis</name>
    <dbReference type="NCBI Taxonomy" id="2559571"/>
    <lineage>
        <taxon>Bacteria</taxon>
        <taxon>Pseudomonadati</taxon>
        <taxon>Bacteroidota</taxon>
        <taxon>Flavobacteriia</taxon>
        <taxon>Flavobacteriales</taxon>
        <taxon>Flavobacteriaceae</taxon>
        <taxon>Flavivirga</taxon>
    </lineage>
</organism>
<keyword evidence="1" id="KW-1133">Transmembrane helix</keyword>